<sequence length="117" mass="13765">MKSQVMSQKKESIYHIKNEIESTSINGYDAKKESIYHIKNEIESTSINGYDANYSYQKETLFLFFAKSDLFIVISSQVICKKNIMKYSNFVNLSMYFGLRKTISPYFKFLQIYTLCI</sequence>
<evidence type="ECO:0000313" key="1">
    <source>
        <dbReference type="EMBL" id="PON96043.1"/>
    </source>
</evidence>
<proteinExistence type="predicted"/>
<keyword evidence="2" id="KW-1185">Reference proteome</keyword>
<dbReference type="InParanoid" id="A0A2P5FE28"/>
<dbReference type="AlphaFoldDB" id="A0A2P5FE28"/>
<protein>
    <submittedName>
        <fullName evidence="1">Uncharacterized protein</fullName>
    </submittedName>
</protein>
<name>A0A2P5FE28_TREOI</name>
<gene>
    <name evidence="1" type="ORF">TorRG33x02_082910</name>
</gene>
<organism evidence="1 2">
    <name type="scientific">Trema orientale</name>
    <name type="common">Charcoal tree</name>
    <name type="synonym">Celtis orientalis</name>
    <dbReference type="NCBI Taxonomy" id="63057"/>
    <lineage>
        <taxon>Eukaryota</taxon>
        <taxon>Viridiplantae</taxon>
        <taxon>Streptophyta</taxon>
        <taxon>Embryophyta</taxon>
        <taxon>Tracheophyta</taxon>
        <taxon>Spermatophyta</taxon>
        <taxon>Magnoliopsida</taxon>
        <taxon>eudicotyledons</taxon>
        <taxon>Gunneridae</taxon>
        <taxon>Pentapetalae</taxon>
        <taxon>rosids</taxon>
        <taxon>fabids</taxon>
        <taxon>Rosales</taxon>
        <taxon>Cannabaceae</taxon>
        <taxon>Trema</taxon>
    </lineage>
</organism>
<comment type="caution">
    <text evidence="1">The sequence shown here is derived from an EMBL/GenBank/DDBJ whole genome shotgun (WGS) entry which is preliminary data.</text>
</comment>
<accession>A0A2P5FE28</accession>
<dbReference type="EMBL" id="JXTC01000041">
    <property type="protein sequence ID" value="PON96043.1"/>
    <property type="molecule type" value="Genomic_DNA"/>
</dbReference>
<evidence type="ECO:0000313" key="2">
    <source>
        <dbReference type="Proteomes" id="UP000237000"/>
    </source>
</evidence>
<dbReference type="Proteomes" id="UP000237000">
    <property type="component" value="Unassembled WGS sequence"/>
</dbReference>
<reference evidence="2" key="1">
    <citation type="submission" date="2016-06" db="EMBL/GenBank/DDBJ databases">
        <title>Parallel loss of symbiosis genes in relatives of nitrogen-fixing non-legume Parasponia.</title>
        <authorList>
            <person name="Van Velzen R."/>
            <person name="Holmer R."/>
            <person name="Bu F."/>
            <person name="Rutten L."/>
            <person name="Van Zeijl A."/>
            <person name="Liu W."/>
            <person name="Santuari L."/>
            <person name="Cao Q."/>
            <person name="Sharma T."/>
            <person name="Shen D."/>
            <person name="Roswanjaya Y."/>
            <person name="Wardhani T."/>
            <person name="Kalhor M.S."/>
            <person name="Jansen J."/>
            <person name="Van den Hoogen J."/>
            <person name="Gungor B."/>
            <person name="Hartog M."/>
            <person name="Hontelez J."/>
            <person name="Verver J."/>
            <person name="Yang W.-C."/>
            <person name="Schijlen E."/>
            <person name="Repin R."/>
            <person name="Schilthuizen M."/>
            <person name="Schranz E."/>
            <person name="Heidstra R."/>
            <person name="Miyata K."/>
            <person name="Fedorova E."/>
            <person name="Kohlen W."/>
            <person name="Bisseling T."/>
            <person name="Smit S."/>
            <person name="Geurts R."/>
        </authorList>
    </citation>
    <scope>NUCLEOTIDE SEQUENCE [LARGE SCALE GENOMIC DNA]</scope>
    <source>
        <strain evidence="2">cv. RG33-2</strain>
    </source>
</reference>